<evidence type="ECO:0008006" key="3">
    <source>
        <dbReference type="Google" id="ProtNLM"/>
    </source>
</evidence>
<accession>A0AAD9ZRW7</accession>
<comment type="caution">
    <text evidence="1">The sequence shown here is derived from an EMBL/GenBank/DDBJ whole genome shotgun (WGS) entry which is preliminary data.</text>
</comment>
<dbReference type="InterPro" id="IPR036691">
    <property type="entry name" value="Endo/exonu/phosph_ase_sf"/>
</dbReference>
<dbReference type="PANTHER" id="PTHR33710:SF71">
    <property type="entry name" value="ENDONUCLEASE_EXONUCLEASE_PHOSPHATASE DOMAIN-CONTAINING PROTEIN"/>
    <property type="match status" value="1"/>
</dbReference>
<dbReference type="Gene3D" id="3.60.10.10">
    <property type="entry name" value="Endonuclease/exonuclease/phosphatase"/>
    <property type="match status" value="1"/>
</dbReference>
<reference evidence="1" key="1">
    <citation type="journal article" date="2023" name="Plant J.">
        <title>Genome sequences and population genomics provide insights into the demographic history, inbreeding, and mutation load of two 'living fossil' tree species of Dipteronia.</title>
        <authorList>
            <person name="Feng Y."/>
            <person name="Comes H.P."/>
            <person name="Chen J."/>
            <person name="Zhu S."/>
            <person name="Lu R."/>
            <person name="Zhang X."/>
            <person name="Li P."/>
            <person name="Qiu J."/>
            <person name="Olsen K.M."/>
            <person name="Qiu Y."/>
        </authorList>
    </citation>
    <scope>NUCLEOTIDE SEQUENCE</scope>
    <source>
        <strain evidence="1">NBL</strain>
    </source>
</reference>
<dbReference type="AlphaFoldDB" id="A0AAD9ZRW7"/>
<dbReference type="EMBL" id="JANJYJ010000009">
    <property type="protein sequence ID" value="KAK3188706.1"/>
    <property type="molecule type" value="Genomic_DNA"/>
</dbReference>
<gene>
    <name evidence="1" type="ORF">Dsin_028267</name>
</gene>
<proteinExistence type="predicted"/>
<organism evidence="1 2">
    <name type="scientific">Dipteronia sinensis</name>
    <dbReference type="NCBI Taxonomy" id="43782"/>
    <lineage>
        <taxon>Eukaryota</taxon>
        <taxon>Viridiplantae</taxon>
        <taxon>Streptophyta</taxon>
        <taxon>Embryophyta</taxon>
        <taxon>Tracheophyta</taxon>
        <taxon>Spermatophyta</taxon>
        <taxon>Magnoliopsida</taxon>
        <taxon>eudicotyledons</taxon>
        <taxon>Gunneridae</taxon>
        <taxon>Pentapetalae</taxon>
        <taxon>rosids</taxon>
        <taxon>malvids</taxon>
        <taxon>Sapindales</taxon>
        <taxon>Sapindaceae</taxon>
        <taxon>Hippocastanoideae</taxon>
        <taxon>Acereae</taxon>
        <taxon>Dipteronia</taxon>
    </lineage>
</organism>
<dbReference type="Proteomes" id="UP001281410">
    <property type="component" value="Unassembled WGS sequence"/>
</dbReference>
<protein>
    <recommendedName>
        <fullName evidence="3">Endonuclease/exonuclease/phosphatase domain-containing protein</fullName>
    </recommendedName>
</protein>
<keyword evidence="2" id="KW-1185">Reference proteome</keyword>
<dbReference type="PANTHER" id="PTHR33710">
    <property type="entry name" value="BNAC02G09200D PROTEIN"/>
    <property type="match status" value="1"/>
</dbReference>
<evidence type="ECO:0000313" key="1">
    <source>
        <dbReference type="EMBL" id="KAK3188706.1"/>
    </source>
</evidence>
<evidence type="ECO:0000313" key="2">
    <source>
        <dbReference type="Proteomes" id="UP001281410"/>
    </source>
</evidence>
<dbReference type="SUPFAM" id="SSF56219">
    <property type="entry name" value="DNase I-like"/>
    <property type="match status" value="1"/>
</dbReference>
<sequence>MDSELLESLCASLSISDCDGPVKVLDGKLMDEVVHRMSLCMVGKVLSNKRVNRDAFRHVIGKIWQVKQGLDIESVTGSKWRPNKEKAETVAVPDPKNVEGMASICSDGGGDSEMCDLRTIGNSEIVSRPHSLKQELLGNGPEEYGSTYKPTAPIQQTVGLGLPAVSHSKAEVRCGKRKVELTNQVDVASGLKKARPSGGCHEAIEEISGERSHSWNLLRRLVDMSNLPWVCVGDFNEVLDRAEKVGGVPKDWKLLAGFREALDDCGLDDLGYTGPQFTLCNKREGETFIQERLDRCVGNLDWQTAFPDFQVSHLDYWCSDHRPVILEFSDNLRATGKASRKRCFHFEECWIDNVEVQDLVSQIWVDRRGLNAVNVVLGNIQDCGARLDHWNQQWRHRLKKDIKEK</sequence>
<name>A0AAD9ZRW7_9ROSI</name>